<proteinExistence type="predicted"/>
<organism evidence="2 3">
    <name type="scientific">Araneus ventricosus</name>
    <name type="common">Orbweaver spider</name>
    <name type="synonym">Epeira ventricosa</name>
    <dbReference type="NCBI Taxonomy" id="182803"/>
    <lineage>
        <taxon>Eukaryota</taxon>
        <taxon>Metazoa</taxon>
        <taxon>Ecdysozoa</taxon>
        <taxon>Arthropoda</taxon>
        <taxon>Chelicerata</taxon>
        <taxon>Arachnida</taxon>
        <taxon>Araneae</taxon>
        <taxon>Araneomorphae</taxon>
        <taxon>Entelegynae</taxon>
        <taxon>Araneoidea</taxon>
        <taxon>Araneidae</taxon>
        <taxon>Araneus</taxon>
    </lineage>
</organism>
<evidence type="ECO:0000313" key="3">
    <source>
        <dbReference type="Proteomes" id="UP000499080"/>
    </source>
</evidence>
<protein>
    <submittedName>
        <fullName evidence="2">Uncharacterized protein</fullName>
    </submittedName>
</protein>
<keyword evidence="3" id="KW-1185">Reference proteome</keyword>
<dbReference type="Proteomes" id="UP000499080">
    <property type="component" value="Unassembled WGS sequence"/>
</dbReference>
<evidence type="ECO:0000256" key="1">
    <source>
        <dbReference type="SAM" id="MobiDB-lite"/>
    </source>
</evidence>
<accession>A0A4Y2PZ40</accession>
<feature type="compositionally biased region" description="Polar residues" evidence="1">
    <location>
        <begin position="1"/>
        <end position="16"/>
    </location>
</feature>
<name>A0A4Y2PZ40_ARAVE</name>
<evidence type="ECO:0000313" key="2">
    <source>
        <dbReference type="EMBL" id="GBN55860.1"/>
    </source>
</evidence>
<gene>
    <name evidence="2" type="ORF">AVEN_252171_1</name>
</gene>
<reference evidence="2 3" key="1">
    <citation type="journal article" date="2019" name="Sci. Rep.">
        <title>Orb-weaving spider Araneus ventricosus genome elucidates the spidroin gene catalogue.</title>
        <authorList>
            <person name="Kono N."/>
            <person name="Nakamura H."/>
            <person name="Ohtoshi R."/>
            <person name="Moran D.A.P."/>
            <person name="Shinohara A."/>
            <person name="Yoshida Y."/>
            <person name="Fujiwara M."/>
            <person name="Mori M."/>
            <person name="Tomita M."/>
            <person name="Arakawa K."/>
        </authorList>
    </citation>
    <scope>NUCLEOTIDE SEQUENCE [LARGE SCALE GENOMIC DNA]</scope>
</reference>
<dbReference type="EMBL" id="BGPR01012394">
    <property type="protein sequence ID" value="GBN55860.1"/>
    <property type="molecule type" value="Genomic_DNA"/>
</dbReference>
<dbReference type="AlphaFoldDB" id="A0A4Y2PZ40"/>
<sequence length="98" mass="11042">MKTINQFYSKDPSSGVSRARPRTPPVYEKIDLGCCNDKHSLIEVNPGCQSLARPDPPPMEVRTSLMEGLELHHYYTHRGRVLLTYPAALSVYSAVPRE</sequence>
<feature type="region of interest" description="Disordered" evidence="1">
    <location>
        <begin position="1"/>
        <end position="23"/>
    </location>
</feature>
<comment type="caution">
    <text evidence="2">The sequence shown here is derived from an EMBL/GenBank/DDBJ whole genome shotgun (WGS) entry which is preliminary data.</text>
</comment>